<name>A0A0D3JN03_EMIH1</name>
<dbReference type="EnsemblProtists" id="EOD24888">
    <property type="protein sequence ID" value="EOD24888"/>
    <property type="gene ID" value="EMIHUDRAFT_115746"/>
</dbReference>
<reference evidence="4" key="1">
    <citation type="journal article" date="2013" name="Nature">
        <title>Pan genome of the phytoplankton Emiliania underpins its global distribution.</title>
        <authorList>
            <person name="Read B.A."/>
            <person name="Kegel J."/>
            <person name="Klute M.J."/>
            <person name="Kuo A."/>
            <person name="Lefebvre S.C."/>
            <person name="Maumus F."/>
            <person name="Mayer C."/>
            <person name="Miller J."/>
            <person name="Monier A."/>
            <person name="Salamov A."/>
            <person name="Young J."/>
            <person name="Aguilar M."/>
            <person name="Claverie J.M."/>
            <person name="Frickenhaus S."/>
            <person name="Gonzalez K."/>
            <person name="Herman E.K."/>
            <person name="Lin Y.C."/>
            <person name="Napier J."/>
            <person name="Ogata H."/>
            <person name="Sarno A.F."/>
            <person name="Shmutz J."/>
            <person name="Schroeder D."/>
            <person name="de Vargas C."/>
            <person name="Verret F."/>
            <person name="von Dassow P."/>
            <person name="Valentin K."/>
            <person name="Van de Peer Y."/>
            <person name="Wheeler G."/>
            <person name="Dacks J.B."/>
            <person name="Delwiche C.F."/>
            <person name="Dyhrman S.T."/>
            <person name="Glockner G."/>
            <person name="John U."/>
            <person name="Richards T."/>
            <person name="Worden A.Z."/>
            <person name="Zhang X."/>
            <person name="Grigoriev I.V."/>
            <person name="Allen A.E."/>
            <person name="Bidle K."/>
            <person name="Borodovsky M."/>
            <person name="Bowler C."/>
            <person name="Brownlee C."/>
            <person name="Cock J.M."/>
            <person name="Elias M."/>
            <person name="Gladyshev V.N."/>
            <person name="Groth M."/>
            <person name="Guda C."/>
            <person name="Hadaegh A."/>
            <person name="Iglesias-Rodriguez M.D."/>
            <person name="Jenkins J."/>
            <person name="Jones B.M."/>
            <person name="Lawson T."/>
            <person name="Leese F."/>
            <person name="Lindquist E."/>
            <person name="Lobanov A."/>
            <person name="Lomsadze A."/>
            <person name="Malik S.B."/>
            <person name="Marsh M.E."/>
            <person name="Mackinder L."/>
            <person name="Mock T."/>
            <person name="Mueller-Roeber B."/>
            <person name="Pagarete A."/>
            <person name="Parker M."/>
            <person name="Probert I."/>
            <person name="Quesneville H."/>
            <person name="Raines C."/>
            <person name="Rensing S.A."/>
            <person name="Riano-Pachon D.M."/>
            <person name="Richier S."/>
            <person name="Rokitta S."/>
            <person name="Shiraiwa Y."/>
            <person name="Soanes D.M."/>
            <person name="van der Giezen M."/>
            <person name="Wahlund T.M."/>
            <person name="Williams B."/>
            <person name="Wilson W."/>
            <person name="Wolfe G."/>
            <person name="Wurch L.L."/>
        </authorList>
    </citation>
    <scope>NUCLEOTIDE SEQUENCE</scope>
</reference>
<dbReference type="SUPFAM" id="SSF110004">
    <property type="entry name" value="Glycolipid transfer protein, GLTP"/>
    <property type="match status" value="1"/>
</dbReference>
<dbReference type="InterPro" id="IPR014830">
    <property type="entry name" value="Glycolipid_transfer_prot_dom"/>
</dbReference>
<organism evidence="3 4">
    <name type="scientific">Emiliania huxleyi (strain CCMP1516)</name>
    <dbReference type="NCBI Taxonomy" id="280463"/>
    <lineage>
        <taxon>Eukaryota</taxon>
        <taxon>Haptista</taxon>
        <taxon>Haptophyta</taxon>
        <taxon>Prymnesiophyceae</taxon>
        <taxon>Isochrysidales</taxon>
        <taxon>Noelaerhabdaceae</taxon>
        <taxon>Emiliania</taxon>
    </lineage>
</organism>
<dbReference type="PaxDb" id="2903-EOD24888"/>
<evidence type="ECO:0000259" key="2">
    <source>
        <dbReference type="Pfam" id="PF08718"/>
    </source>
</evidence>
<dbReference type="GO" id="GO:0016020">
    <property type="term" value="C:membrane"/>
    <property type="evidence" value="ECO:0007669"/>
    <property type="project" value="TreeGrafter"/>
</dbReference>
<dbReference type="HOGENOM" id="CLU_095506_0_0_1"/>
<evidence type="ECO:0000313" key="3">
    <source>
        <dbReference type="EnsemblProtists" id="EOD24888"/>
    </source>
</evidence>
<dbReference type="RefSeq" id="XP_005777317.1">
    <property type="nucleotide sequence ID" value="XM_005777260.1"/>
</dbReference>
<dbReference type="Proteomes" id="UP000013827">
    <property type="component" value="Unassembled WGS sequence"/>
</dbReference>
<dbReference type="GO" id="GO:1902387">
    <property type="term" value="F:ceramide 1-phosphate binding"/>
    <property type="evidence" value="ECO:0007669"/>
    <property type="project" value="TreeGrafter"/>
</dbReference>
<dbReference type="Gene3D" id="1.10.3520.10">
    <property type="entry name" value="Glycolipid transfer protein"/>
    <property type="match status" value="1"/>
</dbReference>
<evidence type="ECO:0000313" key="4">
    <source>
        <dbReference type="Proteomes" id="UP000013827"/>
    </source>
</evidence>
<dbReference type="GeneID" id="17283904"/>
<dbReference type="AlphaFoldDB" id="A0A0D3JN03"/>
<evidence type="ECO:0000256" key="1">
    <source>
        <dbReference type="SAM" id="SignalP"/>
    </source>
</evidence>
<dbReference type="KEGG" id="ehx:EMIHUDRAFT_109305"/>
<dbReference type="EnsemblProtists" id="EOD38633">
    <property type="protein sequence ID" value="EOD38633"/>
    <property type="gene ID" value="EMIHUDRAFT_109305"/>
</dbReference>
<dbReference type="PANTHER" id="PTHR10219">
    <property type="entry name" value="GLYCOLIPID TRANSFER PROTEIN-RELATED"/>
    <property type="match status" value="1"/>
</dbReference>
<feature type="chain" id="PRO_5044053577" description="Glycolipid transfer protein domain-containing protein" evidence="1">
    <location>
        <begin position="21"/>
        <end position="255"/>
    </location>
</feature>
<protein>
    <recommendedName>
        <fullName evidence="2">Glycolipid transfer protein domain-containing protein</fullName>
    </recommendedName>
</protein>
<sequence>MSACVIRVLLVLLASASVHSRPSSSRSAAGPLGRSARRFQRSLVSRGRDVDLRELVEATRELCAVLLKFGAYMGPSVSDVRRNLERIEEARRKWLRASPRRRQLSMKALLAAEVAAEIHGRGGVLADPSGAMGLLWVRRGLAMWADTFEQQARAMQQAAVTGEGEGSLAAHTRVAYERTVQAHHGWVSRRAFGVACRATPDWETVVRRAGLRTDKGGDEALRLELKCWAAAVRDLTEAMRSLHTDRDLEDRRKSV</sequence>
<feature type="domain" description="Glycolipid transfer protein" evidence="2">
    <location>
        <begin position="50"/>
        <end position="207"/>
    </location>
</feature>
<dbReference type="RefSeq" id="XP_005791062.1">
    <property type="nucleotide sequence ID" value="XM_005791005.1"/>
</dbReference>
<dbReference type="InterPro" id="IPR036497">
    <property type="entry name" value="GLTP_sf"/>
</dbReference>
<keyword evidence="1" id="KW-0732">Signal</keyword>
<proteinExistence type="predicted"/>
<keyword evidence="4" id="KW-1185">Reference proteome</keyword>
<accession>A0A0D3JN03</accession>
<dbReference type="GO" id="GO:0005829">
    <property type="term" value="C:cytosol"/>
    <property type="evidence" value="ECO:0007669"/>
    <property type="project" value="TreeGrafter"/>
</dbReference>
<dbReference type="STRING" id="2903.R1DT57"/>
<feature type="signal peptide" evidence="1">
    <location>
        <begin position="1"/>
        <end position="20"/>
    </location>
</feature>
<dbReference type="GeneID" id="17270433"/>
<dbReference type="GO" id="GO:1902388">
    <property type="term" value="F:ceramide 1-phosphate transfer activity"/>
    <property type="evidence" value="ECO:0007669"/>
    <property type="project" value="TreeGrafter"/>
</dbReference>
<dbReference type="KEGG" id="ehx:EMIHUDRAFT_115746"/>
<dbReference type="Pfam" id="PF08718">
    <property type="entry name" value="GLTP"/>
    <property type="match status" value="1"/>
</dbReference>
<reference evidence="3" key="2">
    <citation type="submission" date="2024-10" db="UniProtKB">
        <authorList>
            <consortium name="EnsemblProtists"/>
        </authorList>
    </citation>
    <scope>IDENTIFICATION</scope>
</reference>